<evidence type="ECO:0000256" key="1">
    <source>
        <dbReference type="ARBA" id="ARBA00000111"/>
    </source>
</evidence>
<keyword evidence="17" id="KW-0998">Cell outer membrane</keyword>
<keyword evidence="9" id="KW-0812">Transmembrane</keyword>
<keyword evidence="12" id="KW-0378">Hydrolase</keyword>
<proteinExistence type="inferred from homology"/>
<keyword evidence="10 20" id="KW-0479">Metal-binding</keyword>
<evidence type="ECO:0000256" key="16">
    <source>
        <dbReference type="ARBA" id="ARBA00023136"/>
    </source>
</evidence>
<reference evidence="21 22" key="1">
    <citation type="submission" date="2020-05" db="EMBL/GenBank/DDBJ databases">
        <title>Complete genome of Desulfobulbus oligotrophicus.</title>
        <authorList>
            <person name="Podar M."/>
        </authorList>
    </citation>
    <scope>NUCLEOTIDE SEQUENCE [LARGE SCALE GENOMIC DNA]</scope>
    <source>
        <strain evidence="21 22">Prop6</strain>
    </source>
</reference>
<dbReference type="Proteomes" id="UP000596092">
    <property type="component" value="Chromosome"/>
</dbReference>
<evidence type="ECO:0000256" key="19">
    <source>
        <dbReference type="PIRSR" id="PIRSR603187-1"/>
    </source>
</evidence>
<dbReference type="GO" id="GO:0009279">
    <property type="term" value="C:cell outer membrane"/>
    <property type="evidence" value="ECO:0007669"/>
    <property type="project" value="UniProtKB-SubCell"/>
</dbReference>
<dbReference type="KEGG" id="dog:HP555_11180"/>
<dbReference type="GO" id="GO:0008970">
    <property type="term" value="F:phospholipase A1 activity"/>
    <property type="evidence" value="ECO:0007669"/>
    <property type="project" value="UniProtKB-EC"/>
</dbReference>
<evidence type="ECO:0000256" key="10">
    <source>
        <dbReference type="ARBA" id="ARBA00022723"/>
    </source>
</evidence>
<feature type="binding site" description="in dimeric form" evidence="20">
    <location>
        <position position="234"/>
    </location>
    <ligand>
        <name>Ca(2+)</name>
        <dbReference type="ChEBI" id="CHEBI:29108"/>
        <label>1</label>
    </ligand>
</feature>
<dbReference type="EC" id="3.1.1.4" evidence="7"/>
<keyword evidence="8" id="KW-1134">Transmembrane beta strand</keyword>
<accession>A0A7T5VED6</accession>
<dbReference type="SUPFAM" id="SSF56931">
    <property type="entry name" value="Outer membrane phospholipase A (OMPLA)"/>
    <property type="match status" value="1"/>
</dbReference>
<keyword evidence="22" id="KW-1185">Reference proteome</keyword>
<feature type="binding site" description="in dimeric form" evidence="20">
    <location>
        <position position="153"/>
    </location>
    <ligand>
        <name>Ca(2+)</name>
        <dbReference type="ChEBI" id="CHEBI:29108"/>
        <label>1</label>
    </ligand>
</feature>
<evidence type="ECO:0000256" key="5">
    <source>
        <dbReference type="ARBA" id="ARBA00011702"/>
    </source>
</evidence>
<dbReference type="PANTHER" id="PTHR40457">
    <property type="entry name" value="PHOSPHOLIPASE A1"/>
    <property type="match status" value="1"/>
</dbReference>
<evidence type="ECO:0000256" key="13">
    <source>
        <dbReference type="ARBA" id="ARBA00022837"/>
    </source>
</evidence>
<feature type="active site" description="Nucleophile" evidence="19">
    <location>
        <position position="191"/>
    </location>
</feature>
<comment type="subcellular location">
    <subcellularLocation>
        <location evidence="3">Cell outer membrane</location>
        <topology evidence="3">Multi-pass membrane protein</topology>
    </subcellularLocation>
</comment>
<comment type="cofactor">
    <cofactor evidence="20">
        <name>Ca(2+)</name>
        <dbReference type="ChEBI" id="CHEBI:29108"/>
    </cofactor>
    <text evidence="20">Binds 1 Ca(2+) ion per monomer.</text>
</comment>
<evidence type="ECO:0000256" key="14">
    <source>
        <dbReference type="ARBA" id="ARBA00022963"/>
    </source>
</evidence>
<comment type="similarity">
    <text evidence="4">Belongs to the phospholipase A1 family.</text>
</comment>
<evidence type="ECO:0000256" key="12">
    <source>
        <dbReference type="ARBA" id="ARBA00022801"/>
    </source>
</evidence>
<dbReference type="EC" id="3.1.1.32" evidence="6"/>
<keyword evidence="14" id="KW-0442">Lipid degradation</keyword>
<evidence type="ECO:0000256" key="8">
    <source>
        <dbReference type="ARBA" id="ARBA00022452"/>
    </source>
</evidence>
<sequence>MMTTIGAVPWVCADQLEDCMRTQLGTASDTMTVGELRQHCLSSIQTDEQTVPEVPGAVEKRLVQEQKNIFRPFSIMPHRPNYILAFVYNSHGYNSSYHQQSKNDDSYAFDWIETQFQISIKTPLMVGLFDNTMDVYAAYTNHSFWQVYNRDISSPFRETNHEPEAWVQFKPGWEAFGIVNSSNSFGINHQSNGQSGELSRSWNRLFAGMTFEVGDLGLTFMPWYRIPEGTNSDDNPDITRYLGHYEISAAYKWDDHTFSLMTRNALESDFQRGTLQVSWSFPFGNWPFLRGYVQYFTGYGESLIDYNHYVNRIGIGVSLVDWL</sequence>
<evidence type="ECO:0000256" key="3">
    <source>
        <dbReference type="ARBA" id="ARBA00004571"/>
    </source>
</evidence>
<evidence type="ECO:0000256" key="11">
    <source>
        <dbReference type="ARBA" id="ARBA00022729"/>
    </source>
</evidence>
<comment type="catalytic activity">
    <reaction evidence="1">
        <text>a 1,2-diacyl-sn-glycero-3-phosphocholine + H2O = a 2-acyl-sn-glycero-3-phosphocholine + a fatty acid + H(+)</text>
        <dbReference type="Rhea" id="RHEA:18689"/>
        <dbReference type="ChEBI" id="CHEBI:15377"/>
        <dbReference type="ChEBI" id="CHEBI:15378"/>
        <dbReference type="ChEBI" id="CHEBI:28868"/>
        <dbReference type="ChEBI" id="CHEBI:57643"/>
        <dbReference type="ChEBI" id="CHEBI:57875"/>
        <dbReference type="EC" id="3.1.1.32"/>
    </reaction>
</comment>
<keyword evidence="16" id="KW-0472">Membrane</keyword>
<dbReference type="Pfam" id="PF02253">
    <property type="entry name" value="PLA1"/>
    <property type="match status" value="1"/>
</dbReference>
<dbReference type="PANTHER" id="PTHR40457:SF1">
    <property type="entry name" value="PHOSPHOLIPASE A1"/>
    <property type="match status" value="1"/>
</dbReference>
<organism evidence="21 22">
    <name type="scientific">Desulfobulbus oligotrophicus</name>
    <dbReference type="NCBI Taxonomy" id="1909699"/>
    <lineage>
        <taxon>Bacteria</taxon>
        <taxon>Pseudomonadati</taxon>
        <taxon>Thermodesulfobacteriota</taxon>
        <taxon>Desulfobulbia</taxon>
        <taxon>Desulfobulbales</taxon>
        <taxon>Desulfobulbaceae</taxon>
        <taxon>Desulfobulbus</taxon>
    </lineage>
</organism>
<keyword evidence="13 20" id="KW-0106">Calcium</keyword>
<feature type="active site" description="Proton acceptor" evidence="19">
    <location>
        <position position="189"/>
    </location>
</feature>
<dbReference type="InterPro" id="IPR003187">
    <property type="entry name" value="PLipase_A1"/>
</dbReference>
<keyword evidence="15" id="KW-0443">Lipid metabolism</keyword>
<evidence type="ECO:0000256" key="18">
    <source>
        <dbReference type="ARBA" id="ARBA00032375"/>
    </source>
</evidence>
<evidence type="ECO:0000313" key="21">
    <source>
        <dbReference type="EMBL" id="QQG66390.1"/>
    </source>
</evidence>
<comment type="catalytic activity">
    <reaction evidence="2">
        <text>a 1,2-diacyl-sn-glycero-3-phosphocholine + H2O = a 1-acyl-sn-glycero-3-phosphocholine + a fatty acid + H(+)</text>
        <dbReference type="Rhea" id="RHEA:15801"/>
        <dbReference type="ChEBI" id="CHEBI:15377"/>
        <dbReference type="ChEBI" id="CHEBI:15378"/>
        <dbReference type="ChEBI" id="CHEBI:28868"/>
        <dbReference type="ChEBI" id="CHEBI:57643"/>
        <dbReference type="ChEBI" id="CHEBI:58168"/>
        <dbReference type="EC" id="3.1.1.4"/>
    </reaction>
</comment>
<dbReference type="GO" id="GO:0005509">
    <property type="term" value="F:calcium ion binding"/>
    <property type="evidence" value="ECO:0007669"/>
    <property type="project" value="TreeGrafter"/>
</dbReference>
<evidence type="ECO:0000256" key="15">
    <source>
        <dbReference type="ARBA" id="ARBA00023098"/>
    </source>
</evidence>
<evidence type="ECO:0000256" key="2">
    <source>
        <dbReference type="ARBA" id="ARBA00001604"/>
    </source>
</evidence>
<evidence type="ECO:0000256" key="20">
    <source>
        <dbReference type="PIRSR" id="PIRSR603187-2"/>
    </source>
</evidence>
<dbReference type="GO" id="GO:0016042">
    <property type="term" value="P:lipid catabolic process"/>
    <property type="evidence" value="ECO:0007669"/>
    <property type="project" value="UniProtKB-KW"/>
</dbReference>
<gene>
    <name evidence="21" type="ORF">HP555_11180</name>
</gene>
<evidence type="ECO:0000313" key="22">
    <source>
        <dbReference type="Proteomes" id="UP000596092"/>
    </source>
</evidence>
<evidence type="ECO:0000256" key="6">
    <source>
        <dbReference type="ARBA" id="ARBA00013179"/>
    </source>
</evidence>
<dbReference type="InterPro" id="IPR036541">
    <property type="entry name" value="PLipase_A1_sf"/>
</dbReference>
<dbReference type="AlphaFoldDB" id="A0A7T5VED6"/>
<protein>
    <recommendedName>
        <fullName evidence="18">Phosphatidylcholine 1-acylhydrolase</fullName>
        <ecNumber evidence="6">3.1.1.32</ecNumber>
        <ecNumber evidence="7">3.1.1.4</ecNumber>
    </recommendedName>
</protein>
<evidence type="ECO:0000256" key="9">
    <source>
        <dbReference type="ARBA" id="ARBA00022692"/>
    </source>
</evidence>
<dbReference type="EMBL" id="CP054140">
    <property type="protein sequence ID" value="QQG66390.1"/>
    <property type="molecule type" value="Genomic_DNA"/>
</dbReference>
<keyword evidence="11" id="KW-0732">Signal</keyword>
<dbReference type="CDD" id="cd00541">
    <property type="entry name" value="OMPLA"/>
    <property type="match status" value="1"/>
</dbReference>
<comment type="subunit">
    <text evidence="5">Homodimer; dimerization is reversible, and the dimeric form is the active one.</text>
</comment>
<dbReference type="Gene3D" id="2.40.230.10">
    <property type="entry name" value="Phospholipase A1"/>
    <property type="match status" value="1"/>
</dbReference>
<dbReference type="PRINTS" id="PR01486">
    <property type="entry name" value="PHPHLIPASEA1"/>
</dbReference>
<feature type="binding site" description="in dimeric form" evidence="20">
    <location>
        <position position="199"/>
    </location>
    <ligand>
        <name>Ca(2+)</name>
        <dbReference type="ChEBI" id="CHEBI:29108"/>
        <label>1</label>
    </ligand>
</feature>
<evidence type="ECO:0000256" key="17">
    <source>
        <dbReference type="ARBA" id="ARBA00023237"/>
    </source>
</evidence>
<dbReference type="GO" id="GO:0004623">
    <property type="term" value="F:phospholipase A2 activity"/>
    <property type="evidence" value="ECO:0007669"/>
    <property type="project" value="UniProtKB-EC"/>
</dbReference>
<evidence type="ECO:0000256" key="4">
    <source>
        <dbReference type="ARBA" id="ARBA00010525"/>
    </source>
</evidence>
<evidence type="ECO:0000256" key="7">
    <source>
        <dbReference type="ARBA" id="ARBA00013278"/>
    </source>
</evidence>
<name>A0A7T5VED6_9BACT</name>